<keyword evidence="3 6" id="KW-0808">Transferase</keyword>
<dbReference type="GO" id="GO:0008299">
    <property type="term" value="P:isoprenoid biosynthetic process"/>
    <property type="evidence" value="ECO:0007669"/>
    <property type="project" value="InterPro"/>
</dbReference>
<evidence type="ECO:0000256" key="6">
    <source>
        <dbReference type="RuleBase" id="RU004466"/>
    </source>
</evidence>
<comment type="caution">
    <text evidence="7">The sequence shown here is derived from an EMBL/GenBank/DDBJ whole genome shotgun (WGS) entry which is preliminary data.</text>
</comment>
<name>A0A9X1RZR5_9MICO</name>
<dbReference type="AlphaFoldDB" id="A0A9X1RZR5"/>
<comment type="similarity">
    <text evidence="2 6">Belongs to the FPP/GGPP synthase family.</text>
</comment>
<dbReference type="Pfam" id="PF00348">
    <property type="entry name" value="polyprenyl_synt"/>
    <property type="match status" value="1"/>
</dbReference>
<keyword evidence="5" id="KW-0460">Magnesium</keyword>
<evidence type="ECO:0000256" key="3">
    <source>
        <dbReference type="ARBA" id="ARBA00022679"/>
    </source>
</evidence>
<evidence type="ECO:0000256" key="4">
    <source>
        <dbReference type="ARBA" id="ARBA00022723"/>
    </source>
</evidence>
<dbReference type="PANTHER" id="PTHR12001">
    <property type="entry name" value="GERANYLGERANYL PYROPHOSPHATE SYNTHASE"/>
    <property type="match status" value="1"/>
</dbReference>
<evidence type="ECO:0000256" key="1">
    <source>
        <dbReference type="ARBA" id="ARBA00001946"/>
    </source>
</evidence>
<dbReference type="Gene3D" id="1.10.600.10">
    <property type="entry name" value="Farnesyl Diphosphate Synthase"/>
    <property type="match status" value="1"/>
</dbReference>
<keyword evidence="8" id="KW-1185">Reference proteome</keyword>
<dbReference type="GO" id="GO:0046872">
    <property type="term" value="F:metal ion binding"/>
    <property type="evidence" value="ECO:0007669"/>
    <property type="project" value="UniProtKB-KW"/>
</dbReference>
<dbReference type="GO" id="GO:0004659">
    <property type="term" value="F:prenyltransferase activity"/>
    <property type="evidence" value="ECO:0007669"/>
    <property type="project" value="InterPro"/>
</dbReference>
<organism evidence="7 8">
    <name type="scientific">Microbacterium tenebrionis</name>
    <dbReference type="NCBI Taxonomy" id="2830665"/>
    <lineage>
        <taxon>Bacteria</taxon>
        <taxon>Bacillati</taxon>
        <taxon>Actinomycetota</taxon>
        <taxon>Actinomycetes</taxon>
        <taxon>Micrococcales</taxon>
        <taxon>Microbacteriaceae</taxon>
        <taxon>Microbacterium</taxon>
    </lineage>
</organism>
<dbReference type="RefSeq" id="WP_227529743.1">
    <property type="nucleotide sequence ID" value="NZ_JAGTTM010000001.1"/>
</dbReference>
<dbReference type="CDD" id="cd00685">
    <property type="entry name" value="Trans_IPPS_HT"/>
    <property type="match status" value="1"/>
</dbReference>
<evidence type="ECO:0000313" key="7">
    <source>
        <dbReference type="EMBL" id="MCC2028497.1"/>
    </source>
</evidence>
<dbReference type="Proteomes" id="UP001139289">
    <property type="component" value="Unassembled WGS sequence"/>
</dbReference>
<comment type="cofactor">
    <cofactor evidence="1">
        <name>Mg(2+)</name>
        <dbReference type="ChEBI" id="CHEBI:18420"/>
    </cofactor>
</comment>
<evidence type="ECO:0000313" key="8">
    <source>
        <dbReference type="Proteomes" id="UP001139289"/>
    </source>
</evidence>
<dbReference type="InterPro" id="IPR008949">
    <property type="entry name" value="Isoprenoid_synthase_dom_sf"/>
</dbReference>
<keyword evidence="4" id="KW-0479">Metal-binding</keyword>
<evidence type="ECO:0000256" key="5">
    <source>
        <dbReference type="ARBA" id="ARBA00022842"/>
    </source>
</evidence>
<dbReference type="SUPFAM" id="SSF48576">
    <property type="entry name" value="Terpenoid synthases"/>
    <property type="match status" value="1"/>
</dbReference>
<dbReference type="PROSITE" id="PS00444">
    <property type="entry name" value="POLYPRENYL_SYNTHASE_2"/>
    <property type="match status" value="1"/>
</dbReference>
<proteinExistence type="inferred from homology"/>
<dbReference type="PANTHER" id="PTHR12001:SF85">
    <property type="entry name" value="SHORT CHAIN ISOPRENYL DIPHOSPHATE SYNTHASE"/>
    <property type="match status" value="1"/>
</dbReference>
<gene>
    <name evidence="7" type="ORF">KEC56_02990</name>
</gene>
<reference evidence="7" key="1">
    <citation type="submission" date="2021-04" db="EMBL/GenBank/DDBJ databases">
        <title>Microbacterium tenobrionis sp. nov. and Microbacterium allomyrinae sp. nov., isolated from larvae of Tenobrio molitor and Allomyrina dichotoma, respectively.</title>
        <authorList>
            <person name="Lee S.D."/>
        </authorList>
    </citation>
    <scope>NUCLEOTIDE SEQUENCE</scope>
    <source>
        <strain evidence="7">YMB-B2</strain>
    </source>
</reference>
<accession>A0A9X1RZR5</accession>
<sequence length="360" mass="38878">MSERTIERTAFDENTSDETALNERLREALTAATRRAPSSSVAFERLWSTLAAMTAGGKKLRPRLLLDAYAALGGSDERAAMDAACAVELLHLAFVIHDDVIDRDLTRRGELNITGAFAMDAVMLGASHDDARAWGEASSILAGDLMLTRAHSLLARIDVDAERRHALLDAFEDAVHESAAGEHRDVWLSMHLEPAGPDEVLSMMEQKTAAYSFQAPLVLAAILAGAAPSVIAELTGIARRIGVVYQLRDDVLGLFGDEGRTGKSTVSDLREGKETLLIAYARSAPRWSEVEPLFGDAQLDEAGGERLRQVVRESGALAIVESVIAGRCDEVHRLIAEAELPDALRERLAAITRACGSRDA</sequence>
<dbReference type="SFLD" id="SFLDG01017">
    <property type="entry name" value="Polyprenyl_Transferase_Like"/>
    <property type="match status" value="1"/>
</dbReference>
<dbReference type="SFLD" id="SFLDS00005">
    <property type="entry name" value="Isoprenoid_Synthase_Type_I"/>
    <property type="match status" value="1"/>
</dbReference>
<dbReference type="InterPro" id="IPR000092">
    <property type="entry name" value="Polyprenyl_synt"/>
</dbReference>
<dbReference type="PROSITE" id="PS00723">
    <property type="entry name" value="POLYPRENYL_SYNTHASE_1"/>
    <property type="match status" value="1"/>
</dbReference>
<dbReference type="InterPro" id="IPR033749">
    <property type="entry name" value="Polyprenyl_synt_CS"/>
</dbReference>
<evidence type="ECO:0000256" key="2">
    <source>
        <dbReference type="ARBA" id="ARBA00006706"/>
    </source>
</evidence>
<dbReference type="EMBL" id="JAGTTM010000001">
    <property type="protein sequence ID" value="MCC2028497.1"/>
    <property type="molecule type" value="Genomic_DNA"/>
</dbReference>
<protein>
    <submittedName>
        <fullName evidence="7">Polyprenyl synthetase family protein</fullName>
    </submittedName>
</protein>